<dbReference type="GO" id="GO:0031267">
    <property type="term" value="F:small GTPase binding"/>
    <property type="evidence" value="ECO:0007669"/>
    <property type="project" value="TreeGrafter"/>
</dbReference>
<protein>
    <submittedName>
        <fullName evidence="3">Vacuolar protein sorting-associated protein 9b</fullName>
    </submittedName>
</protein>
<dbReference type="SMART" id="SM00167">
    <property type="entry name" value="VPS9"/>
    <property type="match status" value="1"/>
</dbReference>
<dbReference type="EMBL" id="LFJN01000010">
    <property type="protein sequence ID" value="KPI41105.1"/>
    <property type="molecule type" value="Genomic_DNA"/>
</dbReference>
<evidence type="ECO:0000313" key="3">
    <source>
        <dbReference type="EMBL" id="KPI41105.1"/>
    </source>
</evidence>
<feature type="compositionally biased region" description="Polar residues" evidence="1">
    <location>
        <begin position="651"/>
        <end position="662"/>
    </location>
</feature>
<feature type="compositionally biased region" description="Low complexity" evidence="1">
    <location>
        <begin position="674"/>
        <end position="683"/>
    </location>
</feature>
<comment type="caution">
    <text evidence="3">The sequence shown here is derived from an EMBL/GenBank/DDBJ whole genome shotgun (WGS) entry which is preliminary data.</text>
</comment>
<gene>
    <name evidence="3" type="ORF">AB675_8013</name>
</gene>
<feature type="domain" description="VPS9" evidence="2">
    <location>
        <begin position="224"/>
        <end position="374"/>
    </location>
</feature>
<dbReference type="InterPro" id="IPR037191">
    <property type="entry name" value="VPS9_dom_sf"/>
</dbReference>
<dbReference type="VEuPathDB" id="FungiDB:AB675_8013"/>
<dbReference type="Pfam" id="PF02204">
    <property type="entry name" value="VPS9"/>
    <property type="match status" value="1"/>
</dbReference>
<sequence length="766" mass="82561">MSRTASASTGKNRPSPLSSKSFARYEPSTTSSRDRASTIASPVSVKSPLHNGPSKEDVFEKPEEDEDEPISPSITKSTSLPDKFDELPIELASLTDRFIDSLSAKVFTEPPTIDQLADIFQEFYIKASGSISTHISALMLRMNRDASPSSKSKVTAAKKGADSLAPPERASGSQQMLTANEVTEKRKARRMLEYKRLLLEEAVERRACEKIYKKIWRHKSTLDEVRDEKLRSKTAALALVGIGLRDLGIEMNEKSETTAEDLQESLVPAREGLAKMNDEHYPLGKLQHLTTAHKAIVDTLSAIKPSSSSADEILPTLIYTLITSPVEGINIISNLNFIQRFRTASKIDGEAAYCLTNLEAAISFLENVELASLRADERPEGPDKPPSMETPSDDRPEPFPRFPSDGPSISTSEPLTSTTTSSASGTPAEPSRKPSLAIQKPPAPRHQRTLSDLLQPISNAPGAVRTSAEESLKNISTTLDNSFKVLFGKLRERGNENSSAEVVVPKTLDEARQLVSRPLTPPDADDTAISETSSIAGDSSHTPPNRLSATEEKVLGLFGGRRRTASLIRDRSADSQRSTTSSTTKDAAAGSRKVAFAATGSATDLSKAAAPTNAPLMNPLDSVKTFGQSININPLNNISSAFGGAFRSFGRQPSSNANPSSPRTEKSNPFAIRSASATTAPASPGIPMPEPTAEQISLRAPSRGETAHIRAEPPKARFVNAADADELKISEVDELLKDYQRLAKILDGLRIVGEEEAEAEAEPTAS</sequence>
<accession>A0A0N1HAN9</accession>
<feature type="region of interest" description="Disordered" evidence="1">
    <location>
        <begin position="566"/>
        <end position="591"/>
    </location>
</feature>
<dbReference type="PANTHER" id="PTHR23101:SF97">
    <property type="entry name" value="DOMAIN PROTEIN, PUTATIVE (AFU_ORTHOLOGUE AFUA_2G10890)-RELATED"/>
    <property type="match status" value="1"/>
</dbReference>
<dbReference type="GO" id="GO:0005829">
    <property type="term" value="C:cytosol"/>
    <property type="evidence" value="ECO:0007669"/>
    <property type="project" value="TreeGrafter"/>
</dbReference>
<feature type="region of interest" description="Disordered" evidence="1">
    <location>
        <begin position="673"/>
        <end position="714"/>
    </location>
</feature>
<dbReference type="RefSeq" id="XP_018001068.1">
    <property type="nucleotide sequence ID" value="XM_018148426.1"/>
</dbReference>
<name>A0A0N1HAN9_9EURO</name>
<feature type="compositionally biased region" description="Polar residues" evidence="1">
    <location>
        <begin position="1"/>
        <end position="31"/>
    </location>
</feature>
<feature type="region of interest" description="Disordered" evidence="1">
    <location>
        <begin position="375"/>
        <end position="448"/>
    </location>
</feature>
<dbReference type="STRING" id="1664694.A0A0N1HAN9"/>
<dbReference type="GO" id="GO:0005085">
    <property type="term" value="F:guanyl-nucleotide exchange factor activity"/>
    <property type="evidence" value="ECO:0007669"/>
    <property type="project" value="InterPro"/>
</dbReference>
<feature type="compositionally biased region" description="Polar residues" evidence="1">
    <location>
        <begin position="529"/>
        <end position="548"/>
    </location>
</feature>
<dbReference type="InterPro" id="IPR003123">
    <property type="entry name" value="VPS9"/>
</dbReference>
<dbReference type="SUPFAM" id="SSF109993">
    <property type="entry name" value="VPS9 domain"/>
    <property type="match status" value="1"/>
</dbReference>
<evidence type="ECO:0000313" key="4">
    <source>
        <dbReference type="Proteomes" id="UP000038010"/>
    </source>
</evidence>
<dbReference type="AlphaFoldDB" id="A0A0N1HAN9"/>
<dbReference type="PANTHER" id="PTHR23101">
    <property type="entry name" value="RAB GDP/GTP EXCHANGE FACTOR"/>
    <property type="match status" value="1"/>
</dbReference>
<feature type="compositionally biased region" description="Low complexity" evidence="1">
    <location>
        <begin position="407"/>
        <end position="429"/>
    </location>
</feature>
<feature type="region of interest" description="Disordered" evidence="1">
    <location>
        <begin position="146"/>
        <end position="177"/>
    </location>
</feature>
<proteinExistence type="predicted"/>
<reference evidence="3 4" key="1">
    <citation type="submission" date="2015-06" db="EMBL/GenBank/DDBJ databases">
        <title>Draft genome of the ant-associated black yeast Phialophora attae CBS 131958.</title>
        <authorList>
            <person name="Moreno L.F."/>
            <person name="Stielow B.J."/>
            <person name="de Hoog S."/>
            <person name="Vicente V.A."/>
            <person name="Weiss V.A."/>
            <person name="de Vries M."/>
            <person name="Cruz L.M."/>
            <person name="Souza E.M."/>
        </authorList>
    </citation>
    <scope>NUCLEOTIDE SEQUENCE [LARGE SCALE GENOMIC DNA]</scope>
    <source>
        <strain evidence="3 4">CBS 131958</strain>
    </source>
</reference>
<dbReference type="InterPro" id="IPR045046">
    <property type="entry name" value="Vps9-like"/>
</dbReference>
<dbReference type="PROSITE" id="PS51205">
    <property type="entry name" value="VPS9"/>
    <property type="match status" value="1"/>
</dbReference>
<feature type="compositionally biased region" description="Basic and acidic residues" evidence="1">
    <location>
        <begin position="705"/>
        <end position="714"/>
    </location>
</feature>
<dbReference type="GO" id="GO:0030139">
    <property type="term" value="C:endocytic vesicle"/>
    <property type="evidence" value="ECO:0007669"/>
    <property type="project" value="TreeGrafter"/>
</dbReference>
<dbReference type="Gene3D" id="1.20.1050.80">
    <property type="entry name" value="VPS9 domain"/>
    <property type="match status" value="1"/>
</dbReference>
<keyword evidence="4" id="KW-1185">Reference proteome</keyword>
<evidence type="ECO:0000259" key="2">
    <source>
        <dbReference type="PROSITE" id="PS51205"/>
    </source>
</evidence>
<evidence type="ECO:0000256" key="1">
    <source>
        <dbReference type="SAM" id="MobiDB-lite"/>
    </source>
</evidence>
<dbReference type="Proteomes" id="UP000038010">
    <property type="component" value="Unassembled WGS sequence"/>
</dbReference>
<organism evidence="3 4">
    <name type="scientific">Cyphellophora attinorum</name>
    <dbReference type="NCBI Taxonomy" id="1664694"/>
    <lineage>
        <taxon>Eukaryota</taxon>
        <taxon>Fungi</taxon>
        <taxon>Dikarya</taxon>
        <taxon>Ascomycota</taxon>
        <taxon>Pezizomycotina</taxon>
        <taxon>Eurotiomycetes</taxon>
        <taxon>Chaetothyriomycetidae</taxon>
        <taxon>Chaetothyriales</taxon>
        <taxon>Cyphellophoraceae</taxon>
        <taxon>Cyphellophora</taxon>
    </lineage>
</organism>
<dbReference type="GeneID" id="28740306"/>
<feature type="region of interest" description="Disordered" evidence="1">
    <location>
        <begin position="515"/>
        <end position="550"/>
    </location>
</feature>
<dbReference type="OrthoDB" id="10264848at2759"/>
<feature type="region of interest" description="Disordered" evidence="1">
    <location>
        <begin position="649"/>
        <end position="668"/>
    </location>
</feature>
<dbReference type="GO" id="GO:0016192">
    <property type="term" value="P:vesicle-mediated transport"/>
    <property type="evidence" value="ECO:0007669"/>
    <property type="project" value="InterPro"/>
</dbReference>
<feature type="region of interest" description="Disordered" evidence="1">
    <location>
        <begin position="1"/>
        <end position="81"/>
    </location>
</feature>